<feature type="DNA-binding region" description="OmpR/PhoB-type" evidence="2">
    <location>
        <begin position="105"/>
        <end position="205"/>
    </location>
</feature>
<dbReference type="Pfam" id="PF00486">
    <property type="entry name" value="Trans_reg_C"/>
    <property type="match status" value="1"/>
</dbReference>
<dbReference type="CDD" id="cd00383">
    <property type="entry name" value="trans_reg_C"/>
    <property type="match status" value="1"/>
</dbReference>
<dbReference type="SMART" id="SM00862">
    <property type="entry name" value="Trans_reg_C"/>
    <property type="match status" value="1"/>
</dbReference>
<keyword evidence="1 2" id="KW-0238">DNA-binding</keyword>
<dbReference type="Gene3D" id="1.10.10.10">
    <property type="entry name" value="Winged helix-like DNA-binding domain superfamily/Winged helix DNA-binding domain"/>
    <property type="match status" value="1"/>
</dbReference>
<comment type="caution">
    <text evidence="4">The sequence shown here is derived from an EMBL/GenBank/DDBJ whole genome shotgun (WGS) entry which is preliminary data.</text>
</comment>
<dbReference type="InterPro" id="IPR016032">
    <property type="entry name" value="Sig_transdc_resp-reg_C-effctor"/>
</dbReference>
<evidence type="ECO:0000313" key="5">
    <source>
        <dbReference type="Proteomes" id="UP000230108"/>
    </source>
</evidence>
<name>A0A2M7QD85_9BACT</name>
<organism evidence="4 5">
    <name type="scientific">Candidatus Roizmanbacteria bacterium CG_4_10_14_0_8_um_filter_39_9</name>
    <dbReference type="NCBI Taxonomy" id="1974829"/>
    <lineage>
        <taxon>Bacteria</taxon>
        <taxon>Candidatus Roizmaniibacteriota</taxon>
    </lineage>
</organism>
<feature type="domain" description="OmpR/PhoB-type" evidence="3">
    <location>
        <begin position="105"/>
        <end position="205"/>
    </location>
</feature>
<dbReference type="GO" id="GO:0003677">
    <property type="term" value="F:DNA binding"/>
    <property type="evidence" value="ECO:0007669"/>
    <property type="project" value="UniProtKB-UniRule"/>
</dbReference>
<protein>
    <recommendedName>
        <fullName evidence="3">OmpR/PhoB-type domain-containing protein</fullName>
    </recommendedName>
</protein>
<sequence>MKILSYMAIAKLIDALEKQYKTILTDEERALLIKSSGRMDEWVVAILQFRENNNKLTEREIYKWFEKSGLFEKTLNQIPASQRIYVLNPFLAPSASFMAVQGYIRNKKLFSPIFAEWFQKSHHIDMYVKNGLTLTREEVQIMQLLAHYIGHVISRDQIAQAIWKEGWITKYSEWLIDTVIYRLRKKLNSSFKIQTVRGRGYVFVHKGKTVKLSTLSHSLVEDVEGTIATDGYIAYMNNPNSHRKILKDLFQALRREKLDQQFHDLFSSKNPLRILIINSYSYDNVDAIALWISKRKNANDCIVFSHTDERALHIHRKRIEELGLESTIKTIFDDIRDTRLRKNSFDLVINDFRLNFNTTHEQNKRTIIGMQKVMKMGTFALISVVVDPRYESSRYGADQEKAPIHLSSPWTFIYSEQLERHCFPVPYYKSLFKNNKLKIVAEFDREEGKAWVKQHLSTAKHEPFYRRFMVKK</sequence>
<dbReference type="SUPFAM" id="SSF46894">
    <property type="entry name" value="C-terminal effector domain of the bipartite response regulators"/>
    <property type="match status" value="1"/>
</dbReference>
<dbReference type="EMBL" id="PFLF01000082">
    <property type="protein sequence ID" value="PIY68828.1"/>
    <property type="molecule type" value="Genomic_DNA"/>
</dbReference>
<dbReference type="GO" id="GO:0006355">
    <property type="term" value="P:regulation of DNA-templated transcription"/>
    <property type="evidence" value="ECO:0007669"/>
    <property type="project" value="InterPro"/>
</dbReference>
<dbReference type="PROSITE" id="PS51755">
    <property type="entry name" value="OMPR_PHOB"/>
    <property type="match status" value="1"/>
</dbReference>
<evidence type="ECO:0000256" key="2">
    <source>
        <dbReference type="PROSITE-ProRule" id="PRU01091"/>
    </source>
</evidence>
<dbReference type="InterPro" id="IPR001867">
    <property type="entry name" value="OmpR/PhoB-type_DNA-bd"/>
</dbReference>
<dbReference type="Proteomes" id="UP000230108">
    <property type="component" value="Unassembled WGS sequence"/>
</dbReference>
<dbReference type="AlphaFoldDB" id="A0A2M7QD85"/>
<gene>
    <name evidence="4" type="ORF">COY90_03895</name>
</gene>
<dbReference type="InterPro" id="IPR029063">
    <property type="entry name" value="SAM-dependent_MTases_sf"/>
</dbReference>
<proteinExistence type="predicted"/>
<dbReference type="InterPro" id="IPR036388">
    <property type="entry name" value="WH-like_DNA-bd_sf"/>
</dbReference>
<accession>A0A2M7QD85</accession>
<reference evidence="5" key="1">
    <citation type="submission" date="2017-09" db="EMBL/GenBank/DDBJ databases">
        <title>Depth-based differentiation of microbial function through sediment-hosted aquifers and enrichment of novel symbionts in the deep terrestrial subsurface.</title>
        <authorList>
            <person name="Probst A.J."/>
            <person name="Ladd B."/>
            <person name="Jarett J.K."/>
            <person name="Geller-Mcgrath D.E."/>
            <person name="Sieber C.M.K."/>
            <person name="Emerson J.B."/>
            <person name="Anantharaman K."/>
            <person name="Thomas B.C."/>
            <person name="Malmstrom R."/>
            <person name="Stieglmeier M."/>
            <person name="Klingl A."/>
            <person name="Woyke T."/>
            <person name="Ryan C.M."/>
            <person name="Banfield J.F."/>
        </authorList>
    </citation>
    <scope>NUCLEOTIDE SEQUENCE [LARGE SCALE GENOMIC DNA]</scope>
</reference>
<evidence type="ECO:0000259" key="3">
    <source>
        <dbReference type="PROSITE" id="PS51755"/>
    </source>
</evidence>
<evidence type="ECO:0000313" key="4">
    <source>
        <dbReference type="EMBL" id="PIY68828.1"/>
    </source>
</evidence>
<dbReference type="SUPFAM" id="SSF53335">
    <property type="entry name" value="S-adenosyl-L-methionine-dependent methyltransferases"/>
    <property type="match status" value="1"/>
</dbReference>
<dbReference type="Gene3D" id="3.40.50.150">
    <property type="entry name" value="Vaccinia Virus protein VP39"/>
    <property type="match status" value="1"/>
</dbReference>
<dbReference type="GO" id="GO:0000160">
    <property type="term" value="P:phosphorelay signal transduction system"/>
    <property type="evidence" value="ECO:0007669"/>
    <property type="project" value="InterPro"/>
</dbReference>
<evidence type="ECO:0000256" key="1">
    <source>
        <dbReference type="ARBA" id="ARBA00023125"/>
    </source>
</evidence>